<dbReference type="OrthoDB" id="101778at2759"/>
<protein>
    <recommendedName>
        <fullName evidence="3">Reverse transcriptase</fullName>
    </recommendedName>
</protein>
<accession>A0A225VVP0</accession>
<dbReference type="EMBL" id="NBNE01002801">
    <property type="protein sequence ID" value="OWZ09415.1"/>
    <property type="molecule type" value="Genomic_DNA"/>
</dbReference>
<organism evidence="1 2">
    <name type="scientific">Phytophthora megakarya</name>
    <dbReference type="NCBI Taxonomy" id="4795"/>
    <lineage>
        <taxon>Eukaryota</taxon>
        <taxon>Sar</taxon>
        <taxon>Stramenopiles</taxon>
        <taxon>Oomycota</taxon>
        <taxon>Peronosporomycetes</taxon>
        <taxon>Peronosporales</taxon>
        <taxon>Peronosporaceae</taxon>
        <taxon>Phytophthora</taxon>
    </lineage>
</organism>
<sequence length="142" mass="15903">MLAKWGEIHCNPFGAVEKKGVNPQVKVRPIHDLSYPIRFDNDELDLIRKSPFSMNVREHLCIALTVWTWGQQWSRHQSSLVPHIRCWSDNSTAVSWSNKLASSCPEAQEINRAIGLGEAVFNIRIAAAHLPGSTNRMADAAS</sequence>
<dbReference type="AlphaFoldDB" id="A0A225VVP0"/>
<evidence type="ECO:0000313" key="2">
    <source>
        <dbReference type="Proteomes" id="UP000198211"/>
    </source>
</evidence>
<reference evidence="2" key="1">
    <citation type="submission" date="2017-03" db="EMBL/GenBank/DDBJ databases">
        <title>Phytopthora megakarya and P. palmivora, two closely related causual agents of cacao black pod achieved similar genome size and gene model numbers by different mechanisms.</title>
        <authorList>
            <person name="Ali S."/>
            <person name="Shao J."/>
            <person name="Larry D.J."/>
            <person name="Kronmiller B."/>
            <person name="Shen D."/>
            <person name="Strem M.D."/>
            <person name="Melnick R.L."/>
            <person name="Guiltinan M.J."/>
            <person name="Tyler B.M."/>
            <person name="Meinhardt L.W."/>
            <person name="Bailey B.A."/>
        </authorList>
    </citation>
    <scope>NUCLEOTIDE SEQUENCE [LARGE SCALE GENOMIC DNA]</scope>
    <source>
        <strain evidence="2">zdho120</strain>
    </source>
</reference>
<evidence type="ECO:0008006" key="3">
    <source>
        <dbReference type="Google" id="ProtNLM"/>
    </source>
</evidence>
<comment type="caution">
    <text evidence="1">The sequence shown here is derived from an EMBL/GenBank/DDBJ whole genome shotgun (WGS) entry which is preliminary data.</text>
</comment>
<gene>
    <name evidence="1" type="ORF">PHMEG_00017886</name>
</gene>
<dbReference type="Proteomes" id="UP000198211">
    <property type="component" value="Unassembled WGS sequence"/>
</dbReference>
<evidence type="ECO:0000313" key="1">
    <source>
        <dbReference type="EMBL" id="OWZ09415.1"/>
    </source>
</evidence>
<proteinExistence type="predicted"/>
<keyword evidence="2" id="KW-1185">Reference proteome</keyword>
<name>A0A225VVP0_9STRA</name>